<keyword evidence="6" id="KW-0833">Ubl conjugation pathway</keyword>
<organism evidence="10 11">
    <name type="scientific">Striga asiatica</name>
    <name type="common">Asiatic witchweed</name>
    <name type="synonym">Buchnera asiatica</name>
    <dbReference type="NCBI Taxonomy" id="4170"/>
    <lineage>
        <taxon>Eukaryota</taxon>
        <taxon>Viridiplantae</taxon>
        <taxon>Streptophyta</taxon>
        <taxon>Embryophyta</taxon>
        <taxon>Tracheophyta</taxon>
        <taxon>Spermatophyta</taxon>
        <taxon>Magnoliopsida</taxon>
        <taxon>eudicotyledons</taxon>
        <taxon>Gunneridae</taxon>
        <taxon>Pentapetalae</taxon>
        <taxon>asterids</taxon>
        <taxon>lamiids</taxon>
        <taxon>Lamiales</taxon>
        <taxon>Orobanchaceae</taxon>
        <taxon>Buchnereae</taxon>
        <taxon>Striga</taxon>
    </lineage>
</organism>
<dbReference type="OrthoDB" id="912690at2759"/>
<dbReference type="PROSITE" id="PS50089">
    <property type="entry name" value="ZF_RING_2"/>
    <property type="match status" value="1"/>
</dbReference>
<dbReference type="Proteomes" id="UP000325081">
    <property type="component" value="Unassembled WGS sequence"/>
</dbReference>
<keyword evidence="11" id="KW-1185">Reference proteome</keyword>
<evidence type="ECO:0000256" key="5">
    <source>
        <dbReference type="ARBA" id="ARBA00022771"/>
    </source>
</evidence>
<evidence type="ECO:0000256" key="6">
    <source>
        <dbReference type="ARBA" id="ARBA00022786"/>
    </source>
</evidence>
<evidence type="ECO:0000256" key="4">
    <source>
        <dbReference type="ARBA" id="ARBA00022723"/>
    </source>
</evidence>
<dbReference type="SMART" id="SM00184">
    <property type="entry name" value="RING"/>
    <property type="match status" value="1"/>
</dbReference>
<gene>
    <name evidence="10" type="ORF">STAS_29582</name>
</gene>
<comment type="caution">
    <text evidence="10">The sequence shown here is derived from an EMBL/GenBank/DDBJ whole genome shotgun (WGS) entry which is preliminary data.</text>
</comment>
<dbReference type="GO" id="GO:0061630">
    <property type="term" value="F:ubiquitin protein ligase activity"/>
    <property type="evidence" value="ECO:0007669"/>
    <property type="project" value="UniProtKB-EC"/>
</dbReference>
<evidence type="ECO:0000256" key="7">
    <source>
        <dbReference type="ARBA" id="ARBA00022833"/>
    </source>
</evidence>
<evidence type="ECO:0000256" key="3">
    <source>
        <dbReference type="ARBA" id="ARBA00022679"/>
    </source>
</evidence>
<dbReference type="InterPro" id="IPR001841">
    <property type="entry name" value="Znf_RING"/>
</dbReference>
<evidence type="ECO:0000256" key="2">
    <source>
        <dbReference type="ARBA" id="ARBA00012483"/>
    </source>
</evidence>
<feature type="domain" description="RING-type" evidence="9">
    <location>
        <begin position="115"/>
        <end position="158"/>
    </location>
</feature>
<dbReference type="InterPro" id="IPR013083">
    <property type="entry name" value="Znf_RING/FYVE/PHD"/>
</dbReference>
<dbReference type="PANTHER" id="PTHR22937:SF163">
    <property type="entry name" value="RING-TYPE E3 UBIQUITIN TRANSFERASE"/>
    <property type="match status" value="1"/>
</dbReference>
<evidence type="ECO:0000256" key="8">
    <source>
        <dbReference type="PROSITE-ProRule" id="PRU00175"/>
    </source>
</evidence>
<dbReference type="SUPFAM" id="SSF57850">
    <property type="entry name" value="RING/U-box"/>
    <property type="match status" value="1"/>
</dbReference>
<evidence type="ECO:0000259" key="9">
    <source>
        <dbReference type="PROSITE" id="PS50089"/>
    </source>
</evidence>
<dbReference type="EC" id="2.3.2.27" evidence="2"/>
<evidence type="ECO:0000256" key="1">
    <source>
        <dbReference type="ARBA" id="ARBA00000900"/>
    </source>
</evidence>
<keyword evidence="5 8" id="KW-0863">Zinc-finger</keyword>
<keyword evidence="4" id="KW-0479">Metal-binding</keyword>
<dbReference type="AlphaFoldDB" id="A0A5A7R3Y7"/>
<dbReference type="InterPro" id="IPR045191">
    <property type="entry name" value="MBR1/2-like"/>
</dbReference>
<protein>
    <recommendedName>
        <fullName evidence="2">RING-type E3 ubiquitin transferase</fullName>
        <ecNumber evidence="2">2.3.2.27</ecNumber>
    </recommendedName>
</protein>
<keyword evidence="3" id="KW-0808">Transferase</keyword>
<sequence>MNLDSSFSADFETLTPALDETGAMAQSRLSPIEQFEPDTIFQLNGATIVRMPRLYTGRVLTEADFARIDVSAILSLGSRLRNPQVGPTSGLQEEEISKYLEIRSSIIVGDEKTVCAICLDNVCGKEDMVTIVEGCGHKFHTCCLRRWLPRRNICPLCRRIVISVPS</sequence>
<proteinExistence type="predicted"/>
<dbReference type="Pfam" id="PF13639">
    <property type="entry name" value="zf-RING_2"/>
    <property type="match status" value="1"/>
</dbReference>
<evidence type="ECO:0000313" key="10">
    <source>
        <dbReference type="EMBL" id="GER52148.1"/>
    </source>
</evidence>
<accession>A0A5A7R3Y7</accession>
<reference evidence="11" key="1">
    <citation type="journal article" date="2019" name="Curr. Biol.">
        <title>Genome Sequence of Striga asiatica Provides Insight into the Evolution of Plant Parasitism.</title>
        <authorList>
            <person name="Yoshida S."/>
            <person name="Kim S."/>
            <person name="Wafula E.K."/>
            <person name="Tanskanen J."/>
            <person name="Kim Y.M."/>
            <person name="Honaas L."/>
            <person name="Yang Z."/>
            <person name="Spallek T."/>
            <person name="Conn C.E."/>
            <person name="Ichihashi Y."/>
            <person name="Cheong K."/>
            <person name="Cui S."/>
            <person name="Der J.P."/>
            <person name="Gundlach H."/>
            <person name="Jiao Y."/>
            <person name="Hori C."/>
            <person name="Ishida J.K."/>
            <person name="Kasahara H."/>
            <person name="Kiba T."/>
            <person name="Kim M.S."/>
            <person name="Koo N."/>
            <person name="Laohavisit A."/>
            <person name="Lee Y.H."/>
            <person name="Lumba S."/>
            <person name="McCourt P."/>
            <person name="Mortimer J.C."/>
            <person name="Mutuku J.M."/>
            <person name="Nomura T."/>
            <person name="Sasaki-Sekimoto Y."/>
            <person name="Seto Y."/>
            <person name="Wang Y."/>
            <person name="Wakatake T."/>
            <person name="Sakakibara H."/>
            <person name="Demura T."/>
            <person name="Yamaguchi S."/>
            <person name="Yoneyama K."/>
            <person name="Manabe R.I."/>
            <person name="Nelson D.C."/>
            <person name="Schulman A.H."/>
            <person name="Timko M.P."/>
            <person name="dePamphilis C.W."/>
            <person name="Choi D."/>
            <person name="Shirasu K."/>
        </authorList>
    </citation>
    <scope>NUCLEOTIDE SEQUENCE [LARGE SCALE GENOMIC DNA]</scope>
    <source>
        <strain evidence="11">cv. UVA1</strain>
    </source>
</reference>
<dbReference type="PANTHER" id="PTHR22937">
    <property type="entry name" value="E3 UBIQUITIN-PROTEIN LIGASE RNF165"/>
    <property type="match status" value="1"/>
</dbReference>
<keyword evidence="7" id="KW-0862">Zinc</keyword>
<evidence type="ECO:0000313" key="11">
    <source>
        <dbReference type="Proteomes" id="UP000325081"/>
    </source>
</evidence>
<name>A0A5A7R3Y7_STRAF</name>
<dbReference type="GO" id="GO:0008270">
    <property type="term" value="F:zinc ion binding"/>
    <property type="evidence" value="ECO:0007669"/>
    <property type="project" value="UniProtKB-KW"/>
</dbReference>
<dbReference type="EMBL" id="BKCP01010181">
    <property type="protein sequence ID" value="GER52148.1"/>
    <property type="molecule type" value="Genomic_DNA"/>
</dbReference>
<dbReference type="Gene3D" id="3.30.40.10">
    <property type="entry name" value="Zinc/RING finger domain, C3HC4 (zinc finger)"/>
    <property type="match status" value="1"/>
</dbReference>
<comment type="catalytic activity">
    <reaction evidence="1">
        <text>S-ubiquitinyl-[E2 ubiquitin-conjugating enzyme]-L-cysteine + [acceptor protein]-L-lysine = [E2 ubiquitin-conjugating enzyme]-L-cysteine + N(6)-ubiquitinyl-[acceptor protein]-L-lysine.</text>
        <dbReference type="EC" id="2.3.2.27"/>
    </reaction>
</comment>